<dbReference type="RefSeq" id="WP_345651566.1">
    <property type="nucleotide sequence ID" value="NZ_BAABEP010000043.1"/>
</dbReference>
<evidence type="ECO:0000313" key="2">
    <source>
        <dbReference type="Proteomes" id="UP001499884"/>
    </source>
</evidence>
<protein>
    <submittedName>
        <fullName evidence="1">Uncharacterized protein</fullName>
    </submittedName>
</protein>
<proteinExistence type="predicted"/>
<evidence type="ECO:0000313" key="1">
    <source>
        <dbReference type="EMBL" id="GAA3746846.1"/>
    </source>
</evidence>
<dbReference type="Proteomes" id="UP001499884">
    <property type="component" value="Unassembled WGS sequence"/>
</dbReference>
<sequence length="80" mass="8615">MRTEHPRACGEDTRRYALSKGTGLRIDHVPGGTGPLLWVADIVAGACRAEQLGCVGYREARGDTVLDFKVKYPLLSGGDL</sequence>
<name>A0ABP7FS25_9ACTN</name>
<dbReference type="EMBL" id="BAABEP010000043">
    <property type="protein sequence ID" value="GAA3746846.1"/>
    <property type="molecule type" value="Genomic_DNA"/>
</dbReference>
<reference evidence="2" key="1">
    <citation type="journal article" date="2019" name="Int. J. Syst. Evol. Microbiol.">
        <title>The Global Catalogue of Microorganisms (GCM) 10K type strain sequencing project: providing services to taxonomists for standard genome sequencing and annotation.</title>
        <authorList>
            <consortium name="The Broad Institute Genomics Platform"/>
            <consortium name="The Broad Institute Genome Sequencing Center for Infectious Disease"/>
            <person name="Wu L."/>
            <person name="Ma J."/>
        </authorList>
    </citation>
    <scope>NUCLEOTIDE SEQUENCE [LARGE SCALE GENOMIC DNA]</scope>
    <source>
        <strain evidence="2">JCM 30846</strain>
    </source>
</reference>
<keyword evidence="2" id="KW-1185">Reference proteome</keyword>
<accession>A0ABP7FS25</accession>
<gene>
    <name evidence="1" type="ORF">GCM10023082_49200</name>
</gene>
<organism evidence="1 2">
    <name type="scientific">Streptomyces tremellae</name>
    <dbReference type="NCBI Taxonomy" id="1124239"/>
    <lineage>
        <taxon>Bacteria</taxon>
        <taxon>Bacillati</taxon>
        <taxon>Actinomycetota</taxon>
        <taxon>Actinomycetes</taxon>
        <taxon>Kitasatosporales</taxon>
        <taxon>Streptomycetaceae</taxon>
        <taxon>Streptomyces</taxon>
    </lineage>
</organism>
<comment type="caution">
    <text evidence="1">The sequence shown here is derived from an EMBL/GenBank/DDBJ whole genome shotgun (WGS) entry which is preliminary data.</text>
</comment>